<dbReference type="NCBIfam" id="NF006939">
    <property type="entry name" value="PRK09421.1"/>
    <property type="match status" value="1"/>
</dbReference>
<feature type="transmembrane region" description="Helical" evidence="11">
    <location>
        <begin position="44"/>
        <end position="69"/>
    </location>
</feature>
<dbReference type="InterPro" id="IPR035906">
    <property type="entry name" value="MetI-like_sf"/>
</dbReference>
<comment type="similarity">
    <text evidence="3 12">Belongs to the binding-protein-dependent transport system permease family. CysTW subfamily.</text>
</comment>
<evidence type="ECO:0000256" key="7">
    <source>
        <dbReference type="ARBA" id="ARBA00022519"/>
    </source>
</evidence>
<reference evidence="14 15" key="1">
    <citation type="submission" date="2024-09" db="EMBL/GenBank/DDBJ databases">
        <authorList>
            <person name="Sun Q."/>
            <person name="Mori K."/>
        </authorList>
    </citation>
    <scope>NUCLEOTIDE SEQUENCE [LARGE SCALE GENOMIC DNA]</scope>
    <source>
        <strain evidence="14 15">CCM 8545</strain>
    </source>
</reference>
<dbReference type="RefSeq" id="WP_385876269.1">
    <property type="nucleotide sequence ID" value="NZ_JBHLXE010000036.1"/>
</dbReference>
<dbReference type="PROSITE" id="PS50928">
    <property type="entry name" value="ABC_TM1"/>
    <property type="match status" value="1"/>
</dbReference>
<comment type="function">
    <text evidence="1 12">Part of the binding-protein-dependent transport system for molybdenum; probably responsible for the translocation of the substrate across the membrane.</text>
</comment>
<feature type="transmembrane region" description="Helical" evidence="11">
    <location>
        <begin position="89"/>
        <end position="107"/>
    </location>
</feature>
<feature type="transmembrane region" description="Helical" evidence="11">
    <location>
        <begin position="12"/>
        <end position="32"/>
    </location>
</feature>
<evidence type="ECO:0000256" key="5">
    <source>
        <dbReference type="ARBA" id="ARBA00022475"/>
    </source>
</evidence>
<keyword evidence="4 11" id="KW-0813">Transport</keyword>
<feature type="domain" description="ABC transmembrane type-1" evidence="13">
    <location>
        <begin position="10"/>
        <end position="218"/>
    </location>
</feature>
<dbReference type="Gene3D" id="1.10.3720.10">
    <property type="entry name" value="MetI-like"/>
    <property type="match status" value="1"/>
</dbReference>
<keyword evidence="10 11" id="KW-0472">Membrane</keyword>
<keyword evidence="5" id="KW-1003">Cell membrane</keyword>
<keyword evidence="9 11" id="KW-1133">Transmembrane helix</keyword>
<dbReference type="EMBL" id="JBHLXE010000036">
    <property type="protein sequence ID" value="MFC0179173.1"/>
    <property type="molecule type" value="Genomic_DNA"/>
</dbReference>
<keyword evidence="7 12" id="KW-0997">Cell inner membrane</keyword>
<dbReference type="Pfam" id="PF00528">
    <property type="entry name" value="BPD_transp_1"/>
    <property type="match status" value="1"/>
</dbReference>
<evidence type="ECO:0000256" key="1">
    <source>
        <dbReference type="ARBA" id="ARBA00002949"/>
    </source>
</evidence>
<evidence type="ECO:0000313" key="15">
    <source>
        <dbReference type="Proteomes" id="UP001589758"/>
    </source>
</evidence>
<evidence type="ECO:0000256" key="6">
    <source>
        <dbReference type="ARBA" id="ARBA00022505"/>
    </source>
</evidence>
<evidence type="ECO:0000256" key="10">
    <source>
        <dbReference type="ARBA" id="ARBA00023136"/>
    </source>
</evidence>
<evidence type="ECO:0000256" key="8">
    <source>
        <dbReference type="ARBA" id="ARBA00022692"/>
    </source>
</evidence>
<accession>A0ABV6CD60</accession>
<evidence type="ECO:0000256" key="3">
    <source>
        <dbReference type="ARBA" id="ARBA00007069"/>
    </source>
</evidence>
<proteinExistence type="inferred from homology"/>
<sequence>MNNIFEIQVLLLSLRVGFVSVLLSLPFGIYVAWILEKNHFRGKIILQCIVNLPLVLPPVVIGYLLLILLGRNGILGYWLFEWLGFSFSFSWWGAVLASSIVAFPLMVRSIRTSIELLDESHQQVAKTLGASSFKIFFKITLPLLIPGILIGMILAFARAIGEFGATVTFLVLTPDTVQTLPNAIFRLLSSVEESGTVFRLCMISIVISFAALVFSEMLTQWGKKRVGAKAHVKS</sequence>
<dbReference type="InterPro" id="IPR000515">
    <property type="entry name" value="MetI-like"/>
</dbReference>
<comment type="subcellular location">
    <subcellularLocation>
        <location evidence="2 12">Cell inner membrane</location>
        <topology evidence="2 12">Multi-pass membrane protein</topology>
    </subcellularLocation>
    <subcellularLocation>
        <location evidence="11">Cell membrane</location>
        <topology evidence="11">Multi-pass membrane protein</topology>
    </subcellularLocation>
</comment>
<dbReference type="InterPro" id="IPR011867">
    <property type="entry name" value="ModB_ABC"/>
</dbReference>
<protein>
    <recommendedName>
        <fullName evidence="12">Molybdenum transport system permease</fullName>
    </recommendedName>
</protein>
<evidence type="ECO:0000256" key="4">
    <source>
        <dbReference type="ARBA" id="ARBA00022448"/>
    </source>
</evidence>
<dbReference type="SUPFAM" id="SSF161098">
    <property type="entry name" value="MetI-like"/>
    <property type="match status" value="1"/>
</dbReference>
<dbReference type="NCBIfam" id="TIGR02141">
    <property type="entry name" value="modB_ABC"/>
    <property type="match status" value="1"/>
</dbReference>
<dbReference type="CDD" id="cd06261">
    <property type="entry name" value="TM_PBP2"/>
    <property type="match status" value="1"/>
</dbReference>
<feature type="transmembrane region" description="Helical" evidence="11">
    <location>
        <begin position="135"/>
        <end position="160"/>
    </location>
</feature>
<evidence type="ECO:0000313" key="14">
    <source>
        <dbReference type="EMBL" id="MFC0179173.1"/>
    </source>
</evidence>
<comment type="caution">
    <text evidence="14">The sequence shown here is derived from an EMBL/GenBank/DDBJ whole genome shotgun (WGS) entry which is preliminary data.</text>
</comment>
<evidence type="ECO:0000256" key="12">
    <source>
        <dbReference type="RuleBase" id="RU365097"/>
    </source>
</evidence>
<evidence type="ECO:0000256" key="9">
    <source>
        <dbReference type="ARBA" id="ARBA00022989"/>
    </source>
</evidence>
<evidence type="ECO:0000256" key="2">
    <source>
        <dbReference type="ARBA" id="ARBA00004429"/>
    </source>
</evidence>
<gene>
    <name evidence="14" type="primary">modB</name>
    <name evidence="14" type="ORF">ACFFIT_03510</name>
</gene>
<dbReference type="PANTHER" id="PTHR30183">
    <property type="entry name" value="MOLYBDENUM TRANSPORT SYSTEM PERMEASE PROTEIN MODB"/>
    <property type="match status" value="1"/>
</dbReference>
<keyword evidence="15" id="KW-1185">Reference proteome</keyword>
<evidence type="ECO:0000256" key="11">
    <source>
        <dbReference type="RuleBase" id="RU363032"/>
    </source>
</evidence>
<keyword evidence="6 12" id="KW-0500">Molybdenum</keyword>
<organism evidence="14 15">
    <name type="scientific">Thorsellia kenyensis</name>
    <dbReference type="NCBI Taxonomy" id="1549888"/>
    <lineage>
        <taxon>Bacteria</taxon>
        <taxon>Pseudomonadati</taxon>
        <taxon>Pseudomonadota</taxon>
        <taxon>Gammaproteobacteria</taxon>
        <taxon>Enterobacterales</taxon>
        <taxon>Thorselliaceae</taxon>
        <taxon>Thorsellia</taxon>
    </lineage>
</organism>
<evidence type="ECO:0000259" key="13">
    <source>
        <dbReference type="PROSITE" id="PS50928"/>
    </source>
</evidence>
<name>A0ABV6CD60_9GAMM</name>
<dbReference type="PANTHER" id="PTHR30183:SF3">
    <property type="entry name" value="MOLYBDENUM TRANSPORT SYSTEM PERMEASE PROTEIN MODB"/>
    <property type="match status" value="1"/>
</dbReference>
<feature type="transmembrane region" description="Helical" evidence="11">
    <location>
        <begin position="196"/>
        <end position="215"/>
    </location>
</feature>
<dbReference type="Proteomes" id="UP001589758">
    <property type="component" value="Unassembled WGS sequence"/>
</dbReference>
<keyword evidence="8 11" id="KW-0812">Transmembrane</keyword>